<accession>A0A2U3KLW5</accession>
<dbReference type="Proteomes" id="UP000238701">
    <property type="component" value="Unassembled WGS sequence"/>
</dbReference>
<reference evidence="2" key="1">
    <citation type="submission" date="2018-02" db="EMBL/GenBank/DDBJ databases">
        <authorList>
            <person name="Hausmann B."/>
        </authorList>
    </citation>
    <scope>NUCLEOTIDE SEQUENCE [LARGE SCALE GENOMIC DNA]</scope>
    <source>
        <strain evidence="2">Peat soil MAG SbA1</strain>
    </source>
</reference>
<proteinExistence type="predicted"/>
<evidence type="ECO:0000313" key="1">
    <source>
        <dbReference type="EMBL" id="SPF40615.1"/>
    </source>
</evidence>
<protein>
    <submittedName>
        <fullName evidence="1">Uncharacterized protein</fullName>
    </submittedName>
</protein>
<dbReference type="EMBL" id="OMOD01000124">
    <property type="protein sequence ID" value="SPF40615.1"/>
    <property type="molecule type" value="Genomic_DNA"/>
</dbReference>
<name>A0A2U3KLW5_9BACT</name>
<organism evidence="1 2">
    <name type="scientific">Candidatus Sulfotelmatobacter kueseliae</name>
    <dbReference type="NCBI Taxonomy" id="2042962"/>
    <lineage>
        <taxon>Bacteria</taxon>
        <taxon>Pseudomonadati</taxon>
        <taxon>Acidobacteriota</taxon>
        <taxon>Terriglobia</taxon>
        <taxon>Terriglobales</taxon>
        <taxon>Candidatus Korobacteraceae</taxon>
        <taxon>Candidatus Sulfotelmatobacter</taxon>
    </lineage>
</organism>
<sequence>MDEGGEWWREVAALPYARGASALQREAELSVMVKLRRLVGVVLEFWGGIRLVVDLLSSLDATRDYMHSAFLQFASAPSSLTLTVTVLAVGSVLLLYDPAKKLLQPPQPEQPFPAAPATGIANGGTVTGWFSIEGPGEVHSHTPLSLSIRNCGPRFARGIRFDPIESRHGLRLWLIGMASLAPGERVPLGFRVGENGEYVGVVGHVVSFFEGGSYAVNQPPYAITIRFLDGSTERVEQHTMEGHPLPRGGVTLKIYPTVDSTACAVTPGLPARRPLVVPKRYGAGVLKHHLGYKGLAVMNDGTPAYDVSVSNVALGSRATLVFQGGHTERLTQADDEAFYPAFIQARLGGTFGAALASFMVEEGIETVTVPLTYRDQESRWYQTDVALSRDVEKSGGLRLDWKQRAIPAPTSLDP</sequence>
<dbReference type="AlphaFoldDB" id="A0A2U3KLW5"/>
<gene>
    <name evidence="1" type="ORF">SBA1_310025</name>
</gene>
<evidence type="ECO:0000313" key="2">
    <source>
        <dbReference type="Proteomes" id="UP000238701"/>
    </source>
</evidence>